<dbReference type="InterPro" id="IPR004090">
    <property type="entry name" value="Chemotax_Me-accpt_rcpt"/>
</dbReference>
<evidence type="ECO:0000259" key="4">
    <source>
        <dbReference type="PROSITE" id="PS50111"/>
    </source>
</evidence>
<dbReference type="PROSITE" id="PS50111">
    <property type="entry name" value="CHEMOTAXIS_TRANSDUC_2"/>
    <property type="match status" value="1"/>
</dbReference>
<evidence type="ECO:0000313" key="6">
    <source>
        <dbReference type="Proteomes" id="UP000637695"/>
    </source>
</evidence>
<proteinExistence type="inferred from homology"/>
<gene>
    <name evidence="5" type="ORF">GCM10010885_22520</name>
</gene>
<dbReference type="CDD" id="cd18773">
    <property type="entry name" value="PDC1_HK_sensor"/>
    <property type="match status" value="1"/>
</dbReference>
<dbReference type="GO" id="GO:0007165">
    <property type="term" value="P:signal transduction"/>
    <property type="evidence" value="ECO:0007669"/>
    <property type="project" value="UniProtKB-KW"/>
</dbReference>
<accession>A0A917KFU7</accession>
<evidence type="ECO:0000256" key="2">
    <source>
        <dbReference type="ARBA" id="ARBA00029447"/>
    </source>
</evidence>
<dbReference type="Gene3D" id="3.30.450.20">
    <property type="entry name" value="PAS domain"/>
    <property type="match status" value="1"/>
</dbReference>
<evidence type="ECO:0000256" key="1">
    <source>
        <dbReference type="ARBA" id="ARBA00023224"/>
    </source>
</evidence>
<dbReference type="GO" id="GO:0004888">
    <property type="term" value="F:transmembrane signaling receptor activity"/>
    <property type="evidence" value="ECO:0007669"/>
    <property type="project" value="InterPro"/>
</dbReference>
<dbReference type="Gene3D" id="1.10.287.950">
    <property type="entry name" value="Methyl-accepting chemotaxis protein"/>
    <property type="match status" value="1"/>
</dbReference>
<evidence type="ECO:0000313" key="5">
    <source>
        <dbReference type="EMBL" id="GGJ12667.1"/>
    </source>
</evidence>
<evidence type="ECO:0000256" key="3">
    <source>
        <dbReference type="PROSITE-ProRule" id="PRU00284"/>
    </source>
</evidence>
<keyword evidence="1 3" id="KW-0807">Transducer</keyword>
<reference evidence="5" key="1">
    <citation type="journal article" date="2014" name="Int. J. Syst. Evol. Microbiol.">
        <title>Complete genome sequence of Corynebacterium casei LMG S-19264T (=DSM 44701T), isolated from a smear-ripened cheese.</title>
        <authorList>
            <consortium name="US DOE Joint Genome Institute (JGI-PGF)"/>
            <person name="Walter F."/>
            <person name="Albersmeier A."/>
            <person name="Kalinowski J."/>
            <person name="Ruckert C."/>
        </authorList>
    </citation>
    <scope>NUCLEOTIDE SEQUENCE</scope>
    <source>
        <strain evidence="5">JCM 18487</strain>
    </source>
</reference>
<dbReference type="InterPro" id="IPR029151">
    <property type="entry name" value="Sensor-like_sf"/>
</dbReference>
<dbReference type="Proteomes" id="UP000637695">
    <property type="component" value="Unassembled WGS sequence"/>
</dbReference>
<comment type="caution">
    <text evidence="5">The sequence shown here is derived from an EMBL/GenBank/DDBJ whole genome shotgun (WGS) entry which is preliminary data.</text>
</comment>
<dbReference type="RefSeq" id="WP_188883189.1">
    <property type="nucleotide sequence ID" value="NZ_BMOY01000047.1"/>
</dbReference>
<dbReference type="PANTHER" id="PTHR32089:SF112">
    <property type="entry name" value="LYSOZYME-LIKE PROTEIN-RELATED"/>
    <property type="match status" value="1"/>
</dbReference>
<dbReference type="GO" id="GO:0016020">
    <property type="term" value="C:membrane"/>
    <property type="evidence" value="ECO:0007669"/>
    <property type="project" value="InterPro"/>
</dbReference>
<reference evidence="5" key="2">
    <citation type="submission" date="2020-09" db="EMBL/GenBank/DDBJ databases">
        <authorList>
            <person name="Sun Q."/>
            <person name="Ohkuma M."/>
        </authorList>
    </citation>
    <scope>NUCLEOTIDE SEQUENCE</scope>
    <source>
        <strain evidence="5">JCM 18487</strain>
    </source>
</reference>
<comment type="similarity">
    <text evidence="2">Belongs to the methyl-accepting chemotaxis (MCP) protein family.</text>
</comment>
<dbReference type="SMART" id="SM00283">
    <property type="entry name" value="MA"/>
    <property type="match status" value="1"/>
</dbReference>
<dbReference type="GO" id="GO:0006935">
    <property type="term" value="P:chemotaxis"/>
    <property type="evidence" value="ECO:0007669"/>
    <property type="project" value="InterPro"/>
</dbReference>
<keyword evidence="6" id="KW-1185">Reference proteome</keyword>
<organism evidence="5 6">
    <name type="scientific">Alicyclobacillus cellulosilyticus</name>
    <dbReference type="NCBI Taxonomy" id="1003997"/>
    <lineage>
        <taxon>Bacteria</taxon>
        <taxon>Bacillati</taxon>
        <taxon>Bacillota</taxon>
        <taxon>Bacilli</taxon>
        <taxon>Bacillales</taxon>
        <taxon>Alicyclobacillaceae</taxon>
        <taxon>Alicyclobacillus</taxon>
    </lineage>
</organism>
<feature type="domain" description="Methyl-accepting transducer" evidence="4">
    <location>
        <begin position="47"/>
        <end position="283"/>
    </location>
</feature>
<dbReference type="SUPFAM" id="SSF58104">
    <property type="entry name" value="Methyl-accepting chemotaxis protein (MCP) signaling domain"/>
    <property type="match status" value="1"/>
</dbReference>
<dbReference type="Pfam" id="PF00015">
    <property type="entry name" value="MCPsignal"/>
    <property type="match status" value="1"/>
</dbReference>
<dbReference type="AlphaFoldDB" id="A0A917KFU7"/>
<dbReference type="InterPro" id="IPR004089">
    <property type="entry name" value="MCPsignal_dom"/>
</dbReference>
<protein>
    <submittedName>
        <fullName evidence="5">Methyl-accepting chemotaxis sensory transducer</fullName>
    </submittedName>
</protein>
<dbReference type="EMBL" id="BMOY01000047">
    <property type="protein sequence ID" value="GGJ12667.1"/>
    <property type="molecule type" value="Genomic_DNA"/>
</dbReference>
<dbReference type="SUPFAM" id="SSF103190">
    <property type="entry name" value="Sensory domain-like"/>
    <property type="match status" value="1"/>
</dbReference>
<dbReference type="PANTHER" id="PTHR32089">
    <property type="entry name" value="METHYL-ACCEPTING CHEMOTAXIS PROTEIN MCPB"/>
    <property type="match status" value="1"/>
</dbReference>
<sequence>MTRLLKWSATQNEESSADVLRPLRPLYYTAKVTADRIDAAVIHVKETAATLVGLSTQSEATEIQLRDDAVVAMREMEGAVSRMKKATEMSQAVDHSMQRVQEEIQTITALFTAVEELLQKSSNTIHRLHDIVHDTSRRVDEFVMRVESVQSVLDAIENIARETMLLALNAAIEAAHAGQSGAGFSILAEEIRQLADRSRQTLKTSVETLDRIRADMSSLKTTTANSHAFVEAGTAGIQDVTARVHEAARHIEEVARLAQITAAAASKQRETFEDTQRQMGHASRTLEKMVHELDEMLQLASEQRIQVEKLDYLANHLADTSARMGEALRKLDDTFAMETPGVSVDTRQLTQMQQQLENLAKHPRILSMDPEAHASLLYEWLQTEHAIEAVWSNRSDGSFIYSEPPAGLVNASHRPWFQGAMSGAPFISRPYISAITQQPCLTIAVPVFGDDGSVIGCIGADVRIQL</sequence>
<name>A0A917KFU7_9BACL</name>
<dbReference type="PRINTS" id="PR00260">
    <property type="entry name" value="CHEMTRNSDUCR"/>
</dbReference>